<dbReference type="KEGG" id="eee:113570397"/>
<dbReference type="InterPro" id="IPR001315">
    <property type="entry name" value="CARD"/>
</dbReference>
<evidence type="ECO:0000259" key="1">
    <source>
        <dbReference type="PROSITE" id="PS50017"/>
    </source>
</evidence>
<evidence type="ECO:0008006" key="5">
    <source>
        <dbReference type="Google" id="ProtNLM"/>
    </source>
</evidence>
<evidence type="ECO:0000259" key="2">
    <source>
        <dbReference type="PROSITE" id="PS50209"/>
    </source>
</evidence>
<reference evidence="3" key="4">
    <citation type="submission" date="2025-08" db="UniProtKB">
        <authorList>
            <consortium name="Ensembl"/>
        </authorList>
    </citation>
    <scope>IDENTIFICATION</scope>
</reference>
<dbReference type="InterPro" id="IPR000488">
    <property type="entry name" value="Death_dom"/>
</dbReference>
<dbReference type="Proteomes" id="UP000314983">
    <property type="component" value="Chromosome 22"/>
</dbReference>
<evidence type="ECO:0000313" key="3">
    <source>
        <dbReference type="Ensembl" id="ENSEEEP00000043198.2"/>
    </source>
</evidence>
<organism evidence="3 4">
    <name type="scientific">Electrophorus electricus</name>
    <name type="common">Electric eel</name>
    <name type="synonym">Gymnotus electricus</name>
    <dbReference type="NCBI Taxonomy" id="8005"/>
    <lineage>
        <taxon>Eukaryota</taxon>
        <taxon>Metazoa</taxon>
        <taxon>Chordata</taxon>
        <taxon>Craniata</taxon>
        <taxon>Vertebrata</taxon>
        <taxon>Euteleostomi</taxon>
        <taxon>Actinopterygii</taxon>
        <taxon>Neopterygii</taxon>
        <taxon>Teleostei</taxon>
        <taxon>Ostariophysi</taxon>
        <taxon>Gymnotiformes</taxon>
        <taxon>Gymnotoidei</taxon>
        <taxon>Gymnotidae</taxon>
        <taxon>Electrophorus</taxon>
    </lineage>
</organism>
<dbReference type="Ensembl" id="ENSEEET00000043693.2">
    <property type="protein sequence ID" value="ENSEEEP00000043198.2"/>
    <property type="gene ID" value="ENSEEEG00000020400.2"/>
</dbReference>
<feature type="domain" description="CARD" evidence="2">
    <location>
        <begin position="4"/>
        <end position="84"/>
    </location>
</feature>
<keyword evidence="4" id="KW-1185">Reference proteome</keyword>
<dbReference type="OMA" id="AMLRYWS"/>
<proteinExistence type="predicted"/>
<dbReference type="RefSeq" id="XP_026854574.2">
    <property type="nucleotide sequence ID" value="XM_026998773.2"/>
</dbReference>
<dbReference type="PROSITE" id="PS50017">
    <property type="entry name" value="DEATH_DOMAIN"/>
    <property type="match status" value="1"/>
</dbReference>
<reference evidence="3" key="3">
    <citation type="submission" date="2020-05" db="EMBL/GenBank/DDBJ databases">
        <title>Electrophorus electricus (electric eel) genome, fEleEle1, primary haplotype.</title>
        <authorList>
            <person name="Myers G."/>
            <person name="Meyer A."/>
            <person name="Fedrigo O."/>
            <person name="Formenti G."/>
            <person name="Rhie A."/>
            <person name="Tracey A."/>
            <person name="Sims Y."/>
            <person name="Jarvis E.D."/>
        </authorList>
    </citation>
    <scope>NUCLEOTIDE SEQUENCE [LARGE SCALE GENOMIC DNA]</scope>
</reference>
<reference evidence="3" key="5">
    <citation type="submission" date="2025-09" db="UniProtKB">
        <authorList>
            <consortium name="Ensembl"/>
        </authorList>
    </citation>
    <scope>IDENTIFICATION</scope>
</reference>
<name>A0A4W4H373_ELEEL</name>
<reference evidence="4" key="2">
    <citation type="journal article" date="2017" name="Sci. Adv.">
        <title>A tail of two voltages: Proteomic comparison of the three electric organs of the electric eel.</title>
        <authorList>
            <person name="Traeger L.L."/>
            <person name="Sabat G."/>
            <person name="Barrett-Wilt G.A."/>
            <person name="Wells G.B."/>
            <person name="Sussman M.R."/>
        </authorList>
    </citation>
    <scope>NUCLEOTIDE SEQUENCE [LARGE SCALE GENOMIC DNA]</scope>
</reference>
<dbReference type="GO" id="GO:0007165">
    <property type="term" value="P:signal transduction"/>
    <property type="evidence" value="ECO:0007669"/>
    <property type="project" value="InterPro"/>
</dbReference>
<accession>A0A4W4H373</accession>
<dbReference type="Gene3D" id="1.10.533.10">
    <property type="entry name" value="Death Domain, Fas"/>
    <property type="match status" value="2"/>
</dbReference>
<dbReference type="CDD" id="cd01671">
    <property type="entry name" value="CARD"/>
    <property type="match status" value="1"/>
</dbReference>
<dbReference type="GO" id="GO:0042981">
    <property type="term" value="P:regulation of apoptotic process"/>
    <property type="evidence" value="ECO:0007669"/>
    <property type="project" value="InterPro"/>
</dbReference>
<gene>
    <name evidence="3" type="primary">zgc:174906</name>
</gene>
<dbReference type="STRING" id="8005.ENSEEEP00000043198"/>
<dbReference type="Pfam" id="PF00531">
    <property type="entry name" value="Death"/>
    <property type="match status" value="1"/>
</dbReference>
<evidence type="ECO:0000313" key="4">
    <source>
        <dbReference type="Proteomes" id="UP000314983"/>
    </source>
</evidence>
<dbReference type="AlphaFoldDB" id="A0A4W4H373"/>
<dbReference type="InterPro" id="IPR011029">
    <property type="entry name" value="DEATH-like_dom_sf"/>
</dbReference>
<protein>
    <recommendedName>
        <fullName evidence="5">Death domain-containing protein</fullName>
    </recommendedName>
</protein>
<dbReference type="GeneID" id="113570397"/>
<sequence length="223" mass="25520">MDGELEGDAGLLKKFKIQLIDVLCGDVDYVLQHCHSLSLLSQREYEQIKATVIPSQQVRDILDYMMTKDRKSVQSFLNLLKKDDMQKSFPRLEFLKELSLSEARTTGETVTKRKQPPAEDVPQKKAFTKGDCMVSEKQLMLVARCVGTGWKEVARVALDLPSTRLEQIAEENPRNHRECVFAALRCWRMRERDRATCARLHHLLAQDEAAVEPGSIDFLLEES</sequence>
<dbReference type="Pfam" id="PF00619">
    <property type="entry name" value="CARD"/>
    <property type="match status" value="1"/>
</dbReference>
<dbReference type="PROSITE" id="PS50209">
    <property type="entry name" value="CARD"/>
    <property type="match status" value="1"/>
</dbReference>
<dbReference type="SUPFAM" id="SSF47986">
    <property type="entry name" value="DEATH domain"/>
    <property type="match status" value="2"/>
</dbReference>
<reference evidence="4" key="1">
    <citation type="journal article" date="2014" name="Science">
        <title>Nonhuman genetics. Genomic basis for the convergent evolution of electric organs.</title>
        <authorList>
            <person name="Gallant J.R."/>
            <person name="Traeger L.L."/>
            <person name="Volkening J.D."/>
            <person name="Moffett H."/>
            <person name="Chen P.H."/>
            <person name="Novina C.D."/>
            <person name="Phillips G.N.Jr."/>
            <person name="Anand R."/>
            <person name="Wells G.B."/>
            <person name="Pinch M."/>
            <person name="Guth R."/>
            <person name="Unguez G.A."/>
            <person name="Albert J.S."/>
            <person name="Zakon H.H."/>
            <person name="Samanta M.P."/>
            <person name="Sussman M.R."/>
        </authorList>
    </citation>
    <scope>NUCLEOTIDE SEQUENCE [LARGE SCALE GENOMIC DNA]</scope>
</reference>
<feature type="domain" description="Death" evidence="1">
    <location>
        <begin position="135"/>
        <end position="204"/>
    </location>
</feature>
<dbReference type="CDD" id="cd01670">
    <property type="entry name" value="Death"/>
    <property type="match status" value="1"/>
</dbReference>
<dbReference type="GeneTree" id="ENSGT00540000073797"/>